<comment type="caution">
    <text evidence="2">The sequence shown here is derived from an EMBL/GenBank/DDBJ whole genome shotgun (WGS) entry which is preliminary data.</text>
</comment>
<dbReference type="AlphaFoldDB" id="A0A2M7XE12"/>
<sequence>MNEERKEILDFLKKVFRGDAKLAEINGLRSDKDKKQTLFIFKLSVVLGLVVKFLSAHYSWASSFMTVPEKLTDIFVLFPLTLANNLLAKLGMVFILPFFVVGTKSNEIFLLISDVVFTMLVFLFIFITIFFRFKQLTKVKVL</sequence>
<proteinExistence type="predicted"/>
<evidence type="ECO:0000256" key="1">
    <source>
        <dbReference type="SAM" id="Phobius"/>
    </source>
</evidence>
<keyword evidence="1" id="KW-0812">Transmembrane</keyword>
<feature type="transmembrane region" description="Helical" evidence="1">
    <location>
        <begin position="108"/>
        <end position="133"/>
    </location>
</feature>
<reference evidence="3" key="1">
    <citation type="submission" date="2017-09" db="EMBL/GenBank/DDBJ databases">
        <title>Depth-based differentiation of microbial function through sediment-hosted aquifers and enrichment of novel symbionts in the deep terrestrial subsurface.</title>
        <authorList>
            <person name="Probst A.J."/>
            <person name="Ladd B."/>
            <person name="Jarett J.K."/>
            <person name="Geller-Mcgrath D.E."/>
            <person name="Sieber C.M.K."/>
            <person name="Emerson J.B."/>
            <person name="Anantharaman K."/>
            <person name="Thomas B.C."/>
            <person name="Malmstrom R."/>
            <person name="Stieglmeier M."/>
            <person name="Klingl A."/>
            <person name="Woyke T."/>
            <person name="Ryan C.M."/>
            <person name="Banfield J.F."/>
        </authorList>
    </citation>
    <scope>NUCLEOTIDE SEQUENCE [LARGE SCALE GENOMIC DNA]</scope>
</reference>
<feature type="transmembrane region" description="Helical" evidence="1">
    <location>
        <begin position="80"/>
        <end position="101"/>
    </location>
</feature>
<gene>
    <name evidence="2" type="ORF">CO173_03655</name>
</gene>
<protein>
    <submittedName>
        <fullName evidence="2">Uncharacterized protein</fullName>
    </submittedName>
</protein>
<evidence type="ECO:0000313" key="2">
    <source>
        <dbReference type="EMBL" id="PJA46109.1"/>
    </source>
</evidence>
<feature type="transmembrane region" description="Helical" evidence="1">
    <location>
        <begin position="39"/>
        <end position="60"/>
    </location>
</feature>
<dbReference type="EMBL" id="PFWT01000017">
    <property type="protein sequence ID" value="PJA46109.1"/>
    <property type="molecule type" value="Genomic_DNA"/>
</dbReference>
<keyword evidence="1" id="KW-0472">Membrane</keyword>
<organism evidence="2 3">
    <name type="scientific">Candidatus Uhrbacteria bacterium CG_4_9_14_3_um_filter_41_35</name>
    <dbReference type="NCBI Taxonomy" id="1975034"/>
    <lineage>
        <taxon>Bacteria</taxon>
        <taxon>Candidatus Uhriibacteriota</taxon>
    </lineage>
</organism>
<accession>A0A2M7XE12</accession>
<name>A0A2M7XE12_9BACT</name>
<evidence type="ECO:0000313" key="3">
    <source>
        <dbReference type="Proteomes" id="UP000231263"/>
    </source>
</evidence>
<keyword evidence="1" id="KW-1133">Transmembrane helix</keyword>
<dbReference type="Proteomes" id="UP000231263">
    <property type="component" value="Unassembled WGS sequence"/>
</dbReference>